<comment type="caution">
    <text evidence="2">The sequence shown here is derived from an EMBL/GenBank/DDBJ whole genome shotgun (WGS) entry which is preliminary data.</text>
</comment>
<accession>A0A951QG46</accession>
<dbReference type="PANTHER" id="PTHR43135:SF3">
    <property type="entry name" value="ALPHA-D-RIBOSE 1-METHYLPHOSPHONATE 5-TRIPHOSPHATE DIPHOSPHATASE"/>
    <property type="match status" value="1"/>
</dbReference>
<dbReference type="Proteomes" id="UP000757435">
    <property type="component" value="Unassembled WGS sequence"/>
</dbReference>
<dbReference type="InterPro" id="IPR051781">
    <property type="entry name" value="Metallo-dep_Hydrolase"/>
</dbReference>
<dbReference type="InterPro" id="IPR006680">
    <property type="entry name" value="Amidohydro-rel"/>
</dbReference>
<dbReference type="Gene3D" id="3.20.20.140">
    <property type="entry name" value="Metal-dependent hydrolases"/>
    <property type="match status" value="1"/>
</dbReference>
<protein>
    <submittedName>
        <fullName evidence="2">Amidohydrolase family protein</fullName>
    </submittedName>
</protein>
<organism evidence="2 3">
    <name type="scientific">Drouetiella hepatica Uher 2000/2452</name>
    <dbReference type="NCBI Taxonomy" id="904376"/>
    <lineage>
        <taxon>Bacteria</taxon>
        <taxon>Bacillati</taxon>
        <taxon>Cyanobacteriota</taxon>
        <taxon>Cyanophyceae</taxon>
        <taxon>Oculatellales</taxon>
        <taxon>Oculatellaceae</taxon>
        <taxon>Drouetiella</taxon>
    </lineage>
</organism>
<dbReference type="Gene3D" id="2.30.40.10">
    <property type="entry name" value="Urease, subunit C, domain 1"/>
    <property type="match status" value="1"/>
</dbReference>
<gene>
    <name evidence="2" type="ORF">KME15_25310</name>
</gene>
<dbReference type="SUPFAM" id="SSF51556">
    <property type="entry name" value="Metallo-dependent hydrolases"/>
    <property type="match status" value="1"/>
</dbReference>
<sequence>MGSRFRYSFILGILGCVLLTLIGLATQVSWAQSQPSESLPNQNINRVLFQNVRIFDGISPQLSAPSNVLVVDNKIERISTSPIPIPADLRTLLIEGAERVLMPGLIDAHVHLVLEGVAGQASLLEAGAEGDALMQQVFRAAAESSTRILMNGFTGVRDLAGPAFDLKKVIDRGELAGPRIWPSGAMISQTSGHGDFRTLDELPRTATSELSLAEKYGVGAIADGVPEVLRATREQLMRGASQIKLAAGGGVASAYDPIDVAQYTDAEFRAAVDAASDWNTYVTVHAYTPKAVQTAIQAGVKCIEHGQLIDEPTAKLMAEKGVWLSMQPFLDDEDANPYPEGTESRRKQLQVAEGTDIAYGLAKQYNIKTAWGTDILYDPAKAARRGALLSKMVRWYTPAEVLKMATHDNAELLALSGPRNPYPGKLGVVEEGALADLLLVNGNPLENIQLIDNPTQNFVVILKDGKIYKNLLS</sequence>
<dbReference type="GO" id="GO:0016810">
    <property type="term" value="F:hydrolase activity, acting on carbon-nitrogen (but not peptide) bonds"/>
    <property type="evidence" value="ECO:0007669"/>
    <property type="project" value="InterPro"/>
</dbReference>
<dbReference type="PANTHER" id="PTHR43135">
    <property type="entry name" value="ALPHA-D-RIBOSE 1-METHYLPHOSPHONATE 5-TRIPHOSPHATE DIPHOSPHATASE"/>
    <property type="match status" value="1"/>
</dbReference>
<dbReference type="EMBL" id="JAHHHD010000052">
    <property type="protein sequence ID" value="MBW4661993.1"/>
    <property type="molecule type" value="Genomic_DNA"/>
</dbReference>
<dbReference type="AlphaFoldDB" id="A0A951QG46"/>
<dbReference type="CDD" id="cd01299">
    <property type="entry name" value="Met_dep_hydrolase_A"/>
    <property type="match status" value="1"/>
</dbReference>
<dbReference type="Pfam" id="PF01979">
    <property type="entry name" value="Amidohydro_1"/>
    <property type="match status" value="1"/>
</dbReference>
<name>A0A951QG46_9CYAN</name>
<evidence type="ECO:0000259" key="1">
    <source>
        <dbReference type="Pfam" id="PF01979"/>
    </source>
</evidence>
<reference evidence="2" key="1">
    <citation type="submission" date="2021-05" db="EMBL/GenBank/DDBJ databases">
        <authorList>
            <person name="Pietrasiak N."/>
            <person name="Ward R."/>
            <person name="Stajich J.E."/>
            <person name="Kurbessoian T."/>
        </authorList>
    </citation>
    <scope>NUCLEOTIDE SEQUENCE</scope>
    <source>
        <strain evidence="2">UHER 2000/2452</strain>
    </source>
</reference>
<dbReference type="SUPFAM" id="SSF51338">
    <property type="entry name" value="Composite domain of metallo-dependent hydrolases"/>
    <property type="match status" value="2"/>
</dbReference>
<dbReference type="InterPro" id="IPR032466">
    <property type="entry name" value="Metal_Hydrolase"/>
</dbReference>
<dbReference type="InterPro" id="IPR057744">
    <property type="entry name" value="OTAase-like"/>
</dbReference>
<proteinExistence type="predicted"/>
<evidence type="ECO:0000313" key="2">
    <source>
        <dbReference type="EMBL" id="MBW4661993.1"/>
    </source>
</evidence>
<reference evidence="2" key="2">
    <citation type="journal article" date="2022" name="Microbiol. Resour. Announc.">
        <title>Metagenome Sequencing to Explore Phylogenomics of Terrestrial Cyanobacteria.</title>
        <authorList>
            <person name="Ward R.D."/>
            <person name="Stajich J.E."/>
            <person name="Johansen J.R."/>
            <person name="Huntemann M."/>
            <person name="Clum A."/>
            <person name="Foster B."/>
            <person name="Foster B."/>
            <person name="Roux S."/>
            <person name="Palaniappan K."/>
            <person name="Varghese N."/>
            <person name="Mukherjee S."/>
            <person name="Reddy T.B.K."/>
            <person name="Daum C."/>
            <person name="Copeland A."/>
            <person name="Chen I.A."/>
            <person name="Ivanova N.N."/>
            <person name="Kyrpides N.C."/>
            <person name="Shapiro N."/>
            <person name="Eloe-Fadrosh E.A."/>
            <person name="Pietrasiak N."/>
        </authorList>
    </citation>
    <scope>NUCLEOTIDE SEQUENCE</scope>
    <source>
        <strain evidence="2">UHER 2000/2452</strain>
    </source>
</reference>
<evidence type="ECO:0000313" key="3">
    <source>
        <dbReference type="Proteomes" id="UP000757435"/>
    </source>
</evidence>
<dbReference type="InterPro" id="IPR011059">
    <property type="entry name" value="Metal-dep_hydrolase_composite"/>
</dbReference>
<feature type="domain" description="Amidohydrolase-related" evidence="1">
    <location>
        <begin position="100"/>
        <end position="467"/>
    </location>
</feature>